<gene>
    <name evidence="1" type="ORF">BDN72DRAFT_650206</name>
</gene>
<protein>
    <submittedName>
        <fullName evidence="1">Uncharacterized protein</fullName>
    </submittedName>
</protein>
<evidence type="ECO:0000313" key="1">
    <source>
        <dbReference type="EMBL" id="TFK59002.1"/>
    </source>
</evidence>
<accession>A0ACD3A276</accession>
<evidence type="ECO:0000313" key="2">
    <source>
        <dbReference type="Proteomes" id="UP000308600"/>
    </source>
</evidence>
<sequence>MSLRLLRRRCFRTRPRTLRLCSSVQQPRLPFATRGSRVKPQLHISSSSFLGPSRRCFHFSVSLAFPSSSASTAGRLVFYVLHPVLLVPEFI</sequence>
<organism evidence="1 2">
    <name type="scientific">Pluteus cervinus</name>
    <dbReference type="NCBI Taxonomy" id="181527"/>
    <lineage>
        <taxon>Eukaryota</taxon>
        <taxon>Fungi</taxon>
        <taxon>Dikarya</taxon>
        <taxon>Basidiomycota</taxon>
        <taxon>Agaricomycotina</taxon>
        <taxon>Agaricomycetes</taxon>
        <taxon>Agaricomycetidae</taxon>
        <taxon>Agaricales</taxon>
        <taxon>Pluteineae</taxon>
        <taxon>Pluteaceae</taxon>
        <taxon>Pluteus</taxon>
    </lineage>
</organism>
<keyword evidence="2" id="KW-1185">Reference proteome</keyword>
<dbReference type="Proteomes" id="UP000308600">
    <property type="component" value="Unassembled WGS sequence"/>
</dbReference>
<name>A0ACD3A276_9AGAR</name>
<proteinExistence type="predicted"/>
<dbReference type="EMBL" id="ML209112">
    <property type="protein sequence ID" value="TFK59002.1"/>
    <property type="molecule type" value="Genomic_DNA"/>
</dbReference>
<reference evidence="1 2" key="1">
    <citation type="journal article" date="2019" name="Nat. Ecol. Evol.">
        <title>Megaphylogeny resolves global patterns of mushroom evolution.</title>
        <authorList>
            <person name="Varga T."/>
            <person name="Krizsan K."/>
            <person name="Foldi C."/>
            <person name="Dima B."/>
            <person name="Sanchez-Garcia M."/>
            <person name="Sanchez-Ramirez S."/>
            <person name="Szollosi G.J."/>
            <person name="Szarkandi J.G."/>
            <person name="Papp V."/>
            <person name="Albert L."/>
            <person name="Andreopoulos W."/>
            <person name="Angelini C."/>
            <person name="Antonin V."/>
            <person name="Barry K.W."/>
            <person name="Bougher N.L."/>
            <person name="Buchanan P."/>
            <person name="Buyck B."/>
            <person name="Bense V."/>
            <person name="Catcheside P."/>
            <person name="Chovatia M."/>
            <person name="Cooper J."/>
            <person name="Damon W."/>
            <person name="Desjardin D."/>
            <person name="Finy P."/>
            <person name="Geml J."/>
            <person name="Haridas S."/>
            <person name="Hughes K."/>
            <person name="Justo A."/>
            <person name="Karasinski D."/>
            <person name="Kautmanova I."/>
            <person name="Kiss B."/>
            <person name="Kocsube S."/>
            <person name="Kotiranta H."/>
            <person name="LaButti K.M."/>
            <person name="Lechner B.E."/>
            <person name="Liimatainen K."/>
            <person name="Lipzen A."/>
            <person name="Lukacs Z."/>
            <person name="Mihaltcheva S."/>
            <person name="Morgado L.N."/>
            <person name="Niskanen T."/>
            <person name="Noordeloos M.E."/>
            <person name="Ohm R.A."/>
            <person name="Ortiz-Santana B."/>
            <person name="Ovrebo C."/>
            <person name="Racz N."/>
            <person name="Riley R."/>
            <person name="Savchenko A."/>
            <person name="Shiryaev A."/>
            <person name="Soop K."/>
            <person name="Spirin V."/>
            <person name="Szebenyi C."/>
            <person name="Tomsovsky M."/>
            <person name="Tulloss R.E."/>
            <person name="Uehling J."/>
            <person name="Grigoriev I.V."/>
            <person name="Vagvolgyi C."/>
            <person name="Papp T."/>
            <person name="Martin F.M."/>
            <person name="Miettinen O."/>
            <person name="Hibbett D.S."/>
            <person name="Nagy L.G."/>
        </authorList>
    </citation>
    <scope>NUCLEOTIDE SEQUENCE [LARGE SCALE GENOMIC DNA]</scope>
    <source>
        <strain evidence="1 2">NL-1719</strain>
    </source>
</reference>